<name>A0A2P2QG12_RHIMU</name>
<protein>
    <submittedName>
        <fullName evidence="2">Uncharacterized protein</fullName>
    </submittedName>
</protein>
<sequence length="20" mass="2363">MPEEKRFGKKNGQKKQQDSV</sequence>
<evidence type="ECO:0000256" key="1">
    <source>
        <dbReference type="SAM" id="MobiDB-lite"/>
    </source>
</evidence>
<dbReference type="AlphaFoldDB" id="A0A2P2QG12"/>
<feature type="region of interest" description="Disordered" evidence="1">
    <location>
        <begin position="1"/>
        <end position="20"/>
    </location>
</feature>
<dbReference type="EMBL" id="GGEC01085449">
    <property type="protein sequence ID" value="MBX65933.1"/>
    <property type="molecule type" value="Transcribed_RNA"/>
</dbReference>
<accession>A0A2P2QG12</accession>
<reference evidence="2" key="1">
    <citation type="submission" date="2018-02" db="EMBL/GenBank/DDBJ databases">
        <title>Rhizophora mucronata_Transcriptome.</title>
        <authorList>
            <person name="Meera S.P."/>
            <person name="Sreeshan A."/>
            <person name="Augustine A."/>
        </authorList>
    </citation>
    <scope>NUCLEOTIDE SEQUENCE</scope>
    <source>
        <tissue evidence="2">Leaf</tissue>
    </source>
</reference>
<proteinExistence type="predicted"/>
<evidence type="ECO:0000313" key="2">
    <source>
        <dbReference type="EMBL" id="MBX65933.1"/>
    </source>
</evidence>
<organism evidence="2">
    <name type="scientific">Rhizophora mucronata</name>
    <name type="common">Asiatic mangrove</name>
    <dbReference type="NCBI Taxonomy" id="61149"/>
    <lineage>
        <taxon>Eukaryota</taxon>
        <taxon>Viridiplantae</taxon>
        <taxon>Streptophyta</taxon>
        <taxon>Embryophyta</taxon>
        <taxon>Tracheophyta</taxon>
        <taxon>Spermatophyta</taxon>
        <taxon>Magnoliopsida</taxon>
        <taxon>eudicotyledons</taxon>
        <taxon>Gunneridae</taxon>
        <taxon>Pentapetalae</taxon>
        <taxon>rosids</taxon>
        <taxon>fabids</taxon>
        <taxon>Malpighiales</taxon>
        <taxon>Rhizophoraceae</taxon>
        <taxon>Rhizophora</taxon>
    </lineage>
</organism>